<dbReference type="GO" id="GO:0008649">
    <property type="term" value="F:rRNA methyltransferase activity"/>
    <property type="evidence" value="ECO:0007669"/>
    <property type="project" value="InterPro"/>
</dbReference>
<feature type="compositionally biased region" description="Gly residues" evidence="15">
    <location>
        <begin position="1"/>
        <end position="11"/>
    </location>
</feature>
<dbReference type="Pfam" id="PF01029">
    <property type="entry name" value="NusB"/>
    <property type="match status" value="1"/>
</dbReference>
<dbReference type="InterPro" id="IPR054728">
    <property type="entry name" value="RsmB-like_ferredoxin"/>
</dbReference>
<dbReference type="NCBIfam" id="NF011494">
    <property type="entry name" value="PRK14902.1"/>
    <property type="match status" value="1"/>
</dbReference>
<proteinExistence type="inferred from homology"/>
<organism evidence="17 18">
    <name type="scientific">Paenibacillus macerans</name>
    <name type="common">Bacillus macerans</name>
    <dbReference type="NCBI Taxonomy" id="44252"/>
    <lineage>
        <taxon>Bacteria</taxon>
        <taxon>Bacillati</taxon>
        <taxon>Bacillota</taxon>
        <taxon>Bacilli</taxon>
        <taxon>Bacillales</taxon>
        <taxon>Paenibacillaceae</taxon>
        <taxon>Paenibacillus</taxon>
    </lineage>
</organism>
<evidence type="ECO:0000256" key="8">
    <source>
        <dbReference type="ARBA" id="ARBA00022679"/>
    </source>
</evidence>
<dbReference type="FunFam" id="3.40.50.150:FF:000257">
    <property type="entry name" value="16S rRNA methyltransferase"/>
    <property type="match status" value="1"/>
</dbReference>
<dbReference type="Pfam" id="PF22458">
    <property type="entry name" value="RsmF-B_ferredox"/>
    <property type="match status" value="1"/>
</dbReference>
<dbReference type="InterPro" id="IPR029063">
    <property type="entry name" value="SAM-dependent_MTases_sf"/>
</dbReference>
<keyword evidence="5" id="KW-0963">Cytoplasm</keyword>
<dbReference type="STRING" id="44252.DJ90_3593"/>
<keyword evidence="6" id="KW-0698">rRNA processing</keyword>
<evidence type="ECO:0000256" key="4">
    <source>
        <dbReference type="ARBA" id="ARBA00012140"/>
    </source>
</evidence>
<evidence type="ECO:0000256" key="13">
    <source>
        <dbReference type="ARBA" id="ARBA00047283"/>
    </source>
</evidence>
<evidence type="ECO:0000313" key="18">
    <source>
        <dbReference type="Proteomes" id="UP000029278"/>
    </source>
</evidence>
<dbReference type="InterPro" id="IPR001678">
    <property type="entry name" value="MeTrfase_RsmB-F_NOP2_dom"/>
</dbReference>
<dbReference type="PRINTS" id="PR02008">
    <property type="entry name" value="RCMTFAMILY"/>
</dbReference>
<gene>
    <name evidence="17" type="primary">sun</name>
    <name evidence="17" type="ORF">DJ90_3593</name>
</gene>
<dbReference type="RefSeq" id="WP_240534119.1">
    <property type="nucleotide sequence ID" value="NZ_JAKOBR010000082.1"/>
</dbReference>
<dbReference type="CDD" id="cd00620">
    <property type="entry name" value="Methyltransferase_Sun"/>
    <property type="match status" value="1"/>
</dbReference>
<feature type="domain" description="SAM-dependent MTase RsmB/NOP-type" evidence="16">
    <location>
        <begin position="257"/>
        <end position="537"/>
    </location>
</feature>
<dbReference type="CDD" id="cd02440">
    <property type="entry name" value="AdoMet_MTases"/>
    <property type="match status" value="1"/>
</dbReference>
<evidence type="ECO:0000256" key="2">
    <source>
        <dbReference type="ARBA" id="ARBA00004496"/>
    </source>
</evidence>
<sequence length="540" mass="56845">MSLEGGVGGGKGGRERGGASKTGAGGGFASKAGGSSASRAGAVRGNAPKGDAGRSSAPNAGTARGAVQKASAGGGAGPSGGAARGQAKPSARSVALEVLTAVEQEGAYSNLLLNGALQKSGLSGPDAGLVTELVYGTIQRLNTIDFFLAPFVTKGLGKLAPWVRNLLRLSFYQLHYLDRIPPHAVVNEAVNIAKKRGHQGISGMVNGVLRNVLRRKEELTLPEDLPPVSRIALAHSHPEWLVARWARQYGIAAAEAICRANNEPPSVSVRVNRARTSREEMLRLMEEQGLAASASPISPDGIIVHSGGNMALTSWYRDGLVSVQDESSMLVAEAVDPQPGMSVLDCCAAPGGKTCHMAEILEGSGEVVANDIHPHKAKLIEDHADRLGLGNVRALSGDAMKLSGRFPPESFDRILLDAPCSGLGVIRRKPDLKWAKTPGDVEEIAGVQEGLLDAVSGLLKPEGILVYSTCTIEPRENAEMVRRFLNRHPEFALAAEEPAGWERRPLAEAAGRVAEGLQILPQDFHSDGFYIARLRKRGGK</sequence>
<evidence type="ECO:0000259" key="16">
    <source>
        <dbReference type="PROSITE" id="PS51686"/>
    </source>
</evidence>
<dbReference type="GO" id="GO:0003723">
    <property type="term" value="F:RNA binding"/>
    <property type="evidence" value="ECO:0007669"/>
    <property type="project" value="UniProtKB-UniRule"/>
</dbReference>
<feature type="binding site" evidence="14">
    <location>
        <position position="417"/>
    </location>
    <ligand>
        <name>S-adenosyl-L-methionine</name>
        <dbReference type="ChEBI" id="CHEBI:59789"/>
    </ligand>
</feature>
<evidence type="ECO:0000256" key="12">
    <source>
        <dbReference type="ARBA" id="ARBA00031088"/>
    </source>
</evidence>
<dbReference type="FunFam" id="3.30.70.1170:FF:000003">
    <property type="entry name" value="16S rRNA (Cytosine(967)-C(5))-methyltransferase RsmB"/>
    <property type="match status" value="1"/>
</dbReference>
<evidence type="ECO:0000256" key="1">
    <source>
        <dbReference type="ARBA" id="ARBA00002724"/>
    </source>
</evidence>
<dbReference type="InterPro" id="IPR049560">
    <property type="entry name" value="MeTrfase_RsmB-F_NOP2_cat"/>
</dbReference>
<feature type="binding site" evidence="14">
    <location>
        <position position="371"/>
    </location>
    <ligand>
        <name>S-adenosyl-L-methionine</name>
        <dbReference type="ChEBI" id="CHEBI:59789"/>
    </ligand>
</feature>
<name>A0A090ZH05_PAEMA</name>
<comment type="similarity">
    <text evidence="3 14">Belongs to the class I-like SAM-binding methyltransferase superfamily. RsmB/NOP family.</text>
</comment>
<keyword evidence="7 14" id="KW-0489">Methyltransferase</keyword>
<evidence type="ECO:0000313" key="17">
    <source>
        <dbReference type="EMBL" id="KFN09683.1"/>
    </source>
</evidence>
<dbReference type="Gene3D" id="3.40.50.150">
    <property type="entry name" value="Vaccinia Virus protein VP39"/>
    <property type="match status" value="1"/>
</dbReference>
<comment type="caution">
    <text evidence="17">The sequence shown here is derived from an EMBL/GenBank/DDBJ whole genome shotgun (WGS) entry which is preliminary data.</text>
</comment>
<dbReference type="NCBIfam" id="TIGR00563">
    <property type="entry name" value="rsmB"/>
    <property type="match status" value="1"/>
</dbReference>
<feature type="binding site" evidence="14">
    <location>
        <begin position="347"/>
        <end position="353"/>
    </location>
    <ligand>
        <name>S-adenosyl-L-methionine</name>
        <dbReference type="ChEBI" id="CHEBI:59789"/>
    </ligand>
</feature>
<evidence type="ECO:0000256" key="7">
    <source>
        <dbReference type="ARBA" id="ARBA00022603"/>
    </source>
</evidence>
<keyword evidence="9 14" id="KW-0949">S-adenosyl-L-methionine</keyword>
<comment type="subcellular location">
    <subcellularLocation>
        <location evidence="2">Cytoplasm</location>
    </subcellularLocation>
</comment>
<protein>
    <recommendedName>
        <fullName evidence="4">16S rRNA (cytosine(967)-C(5))-methyltransferase</fullName>
        <ecNumber evidence="4">2.1.1.176</ecNumber>
    </recommendedName>
    <alternativeName>
        <fullName evidence="11">16S rRNA m5C967 methyltransferase</fullName>
    </alternativeName>
    <alternativeName>
        <fullName evidence="12">rRNA (cytosine-C(5)-)-methyltransferase RsmB</fullName>
    </alternativeName>
</protein>
<evidence type="ECO:0000256" key="11">
    <source>
        <dbReference type="ARBA" id="ARBA00030399"/>
    </source>
</evidence>
<dbReference type="GO" id="GO:0005737">
    <property type="term" value="C:cytoplasm"/>
    <property type="evidence" value="ECO:0007669"/>
    <property type="project" value="UniProtKB-SubCell"/>
</dbReference>
<dbReference type="PANTHER" id="PTHR22807">
    <property type="entry name" value="NOP2 YEAST -RELATED NOL1/NOP2/FMU SUN DOMAIN-CONTAINING"/>
    <property type="match status" value="1"/>
</dbReference>
<dbReference type="FunFam" id="1.10.940.10:FF:000006">
    <property type="entry name" value="16S rRNA (Cytosine(967)-C(5))-methyltransferase RsmB"/>
    <property type="match status" value="1"/>
</dbReference>
<dbReference type="HOGENOM" id="CLU_005316_0_1_9"/>
<dbReference type="Proteomes" id="UP000029278">
    <property type="component" value="Unassembled WGS sequence"/>
</dbReference>
<evidence type="ECO:0000256" key="10">
    <source>
        <dbReference type="ARBA" id="ARBA00022884"/>
    </source>
</evidence>
<feature type="region of interest" description="Disordered" evidence="15">
    <location>
        <begin position="1"/>
        <end position="87"/>
    </location>
</feature>
<dbReference type="Gene3D" id="1.10.940.10">
    <property type="entry name" value="NusB-like"/>
    <property type="match status" value="1"/>
</dbReference>
<dbReference type="AlphaFoldDB" id="A0A090ZH05"/>
<dbReference type="PROSITE" id="PS01153">
    <property type="entry name" value="NOL1_NOP2_SUN"/>
    <property type="match status" value="1"/>
</dbReference>
<feature type="compositionally biased region" description="Gly residues" evidence="15">
    <location>
        <begin position="72"/>
        <end position="83"/>
    </location>
</feature>
<dbReference type="Gene3D" id="3.30.70.1170">
    <property type="entry name" value="Sun protein, domain 3"/>
    <property type="match status" value="1"/>
</dbReference>
<dbReference type="InterPro" id="IPR004573">
    <property type="entry name" value="rRNA_ssu_MeTfrase_B"/>
</dbReference>
<feature type="active site" description="Nucleophile" evidence="14">
    <location>
        <position position="470"/>
    </location>
</feature>
<dbReference type="PROSITE" id="PS51686">
    <property type="entry name" value="SAM_MT_RSMB_NOP"/>
    <property type="match status" value="1"/>
</dbReference>
<dbReference type="SUPFAM" id="SSF48013">
    <property type="entry name" value="NusB-like"/>
    <property type="match status" value="1"/>
</dbReference>
<accession>A0A090ZH05</accession>
<comment type="catalytic activity">
    <reaction evidence="13">
        <text>cytidine(967) in 16S rRNA + S-adenosyl-L-methionine = 5-methylcytidine(967) in 16S rRNA + S-adenosyl-L-homocysteine + H(+)</text>
        <dbReference type="Rhea" id="RHEA:42748"/>
        <dbReference type="Rhea" id="RHEA-COMP:10219"/>
        <dbReference type="Rhea" id="RHEA-COMP:10220"/>
        <dbReference type="ChEBI" id="CHEBI:15378"/>
        <dbReference type="ChEBI" id="CHEBI:57856"/>
        <dbReference type="ChEBI" id="CHEBI:59789"/>
        <dbReference type="ChEBI" id="CHEBI:74483"/>
        <dbReference type="ChEBI" id="CHEBI:82748"/>
        <dbReference type="EC" id="2.1.1.176"/>
    </reaction>
</comment>
<keyword evidence="18" id="KW-1185">Reference proteome</keyword>
<feature type="compositionally biased region" description="Low complexity" evidence="15">
    <location>
        <begin position="29"/>
        <end position="47"/>
    </location>
</feature>
<evidence type="ECO:0000256" key="15">
    <source>
        <dbReference type="SAM" id="MobiDB-lite"/>
    </source>
</evidence>
<dbReference type="InterPro" id="IPR023267">
    <property type="entry name" value="RCMT"/>
</dbReference>
<evidence type="ECO:0000256" key="9">
    <source>
        <dbReference type="ARBA" id="ARBA00022691"/>
    </source>
</evidence>
<evidence type="ECO:0000256" key="5">
    <source>
        <dbReference type="ARBA" id="ARBA00022490"/>
    </source>
</evidence>
<dbReference type="GeneID" id="77006312"/>
<dbReference type="SUPFAM" id="SSF53335">
    <property type="entry name" value="S-adenosyl-L-methionine-dependent methyltransferases"/>
    <property type="match status" value="1"/>
</dbReference>
<dbReference type="InterPro" id="IPR006027">
    <property type="entry name" value="NusB_RsmB_TIM44"/>
</dbReference>
<feature type="binding site" evidence="14">
    <location>
        <position position="398"/>
    </location>
    <ligand>
        <name>S-adenosyl-L-methionine</name>
        <dbReference type="ChEBI" id="CHEBI:59789"/>
    </ligand>
</feature>
<dbReference type="InterPro" id="IPR018314">
    <property type="entry name" value="RsmB/NOL1/NOP2-like_CS"/>
</dbReference>
<dbReference type="Pfam" id="PF01189">
    <property type="entry name" value="Methyltr_RsmB-F"/>
    <property type="match status" value="1"/>
</dbReference>
<evidence type="ECO:0000256" key="14">
    <source>
        <dbReference type="PROSITE-ProRule" id="PRU01023"/>
    </source>
</evidence>
<keyword evidence="8 14" id="KW-0808">Transferase</keyword>
<dbReference type="GO" id="GO:0006355">
    <property type="term" value="P:regulation of DNA-templated transcription"/>
    <property type="evidence" value="ECO:0007669"/>
    <property type="project" value="InterPro"/>
</dbReference>
<comment type="function">
    <text evidence="1">Specifically methylates the cytosine at position 967 (m5C967) of 16S rRNA.</text>
</comment>
<dbReference type="PANTHER" id="PTHR22807:SF53">
    <property type="entry name" value="RIBOSOMAL RNA SMALL SUBUNIT METHYLTRANSFERASE B-RELATED"/>
    <property type="match status" value="1"/>
</dbReference>
<dbReference type="EMBL" id="JMQA01000021">
    <property type="protein sequence ID" value="KFN09683.1"/>
    <property type="molecule type" value="Genomic_DNA"/>
</dbReference>
<evidence type="ECO:0000256" key="6">
    <source>
        <dbReference type="ARBA" id="ARBA00022552"/>
    </source>
</evidence>
<keyword evidence="10 14" id="KW-0694">RNA-binding</keyword>
<dbReference type="EC" id="2.1.1.176" evidence="4"/>
<dbReference type="InterPro" id="IPR048019">
    <property type="entry name" value="RsmB-like_N"/>
</dbReference>
<reference evidence="17 18" key="1">
    <citation type="submission" date="2014-04" db="EMBL/GenBank/DDBJ databases">
        <authorList>
            <person name="Bishop-Lilly K.A."/>
            <person name="Broomall S.M."/>
            <person name="Chain P.S."/>
            <person name="Chertkov O."/>
            <person name="Coyne S.R."/>
            <person name="Daligault H.E."/>
            <person name="Davenport K.W."/>
            <person name="Erkkila T."/>
            <person name="Frey K.G."/>
            <person name="Gibbons H.S."/>
            <person name="Gu W."/>
            <person name="Jaissle J."/>
            <person name="Johnson S.L."/>
            <person name="Koroleva G.I."/>
            <person name="Ladner J.T."/>
            <person name="Lo C.-C."/>
            <person name="Minogue T.D."/>
            <person name="Munk C."/>
            <person name="Palacios G.F."/>
            <person name="Redden C.L."/>
            <person name="Rosenzweig C.N."/>
            <person name="Scholz M.B."/>
            <person name="Teshima H."/>
            <person name="Xu Y."/>
        </authorList>
    </citation>
    <scope>NUCLEOTIDE SEQUENCE [LARGE SCALE GENOMIC DNA]</scope>
    <source>
        <strain evidence="17 18">8244</strain>
    </source>
</reference>
<dbReference type="InterPro" id="IPR035926">
    <property type="entry name" value="NusB-like_sf"/>
</dbReference>
<evidence type="ECO:0000256" key="3">
    <source>
        <dbReference type="ARBA" id="ARBA00007494"/>
    </source>
</evidence>
<dbReference type="PATRIC" id="fig|44252.3.peg.2094"/>